<reference evidence="3" key="1">
    <citation type="submission" date="2020-09" db="EMBL/GenBank/DDBJ databases">
        <title>Nocardioides sp. strain MJB4 16S ribosomal RNA gene Genome sequencing and assembly.</title>
        <authorList>
            <person name="Kim I."/>
        </authorList>
    </citation>
    <scope>NUCLEOTIDE SEQUENCE</scope>
    <source>
        <strain evidence="3">MJB4</strain>
    </source>
</reference>
<keyword evidence="2" id="KW-0812">Transmembrane</keyword>
<protein>
    <submittedName>
        <fullName evidence="3">Uncharacterized protein</fullName>
    </submittedName>
</protein>
<feature type="compositionally biased region" description="Basic and acidic residues" evidence="1">
    <location>
        <begin position="255"/>
        <end position="265"/>
    </location>
</feature>
<dbReference type="RefSeq" id="WP_192144041.1">
    <property type="nucleotide sequence ID" value="NZ_JACYXZ010000004.1"/>
</dbReference>
<dbReference type="EMBL" id="JACYXZ010000004">
    <property type="protein sequence ID" value="MBD8870689.1"/>
    <property type="molecule type" value="Genomic_DNA"/>
</dbReference>
<accession>A0A927Q2T3</accession>
<evidence type="ECO:0000313" key="4">
    <source>
        <dbReference type="Proteomes" id="UP000616839"/>
    </source>
</evidence>
<keyword evidence="2" id="KW-0472">Membrane</keyword>
<feature type="transmembrane region" description="Helical" evidence="2">
    <location>
        <begin position="6"/>
        <end position="24"/>
    </location>
</feature>
<feature type="region of interest" description="Disordered" evidence="1">
    <location>
        <begin position="238"/>
        <end position="276"/>
    </location>
</feature>
<feature type="transmembrane region" description="Helical" evidence="2">
    <location>
        <begin position="101"/>
        <end position="118"/>
    </location>
</feature>
<dbReference type="Proteomes" id="UP000616839">
    <property type="component" value="Unassembled WGS sequence"/>
</dbReference>
<name>A0A927Q2T3_9ACTN</name>
<dbReference type="AlphaFoldDB" id="A0A927Q2T3"/>
<feature type="transmembrane region" description="Helical" evidence="2">
    <location>
        <begin position="124"/>
        <end position="144"/>
    </location>
</feature>
<comment type="caution">
    <text evidence="3">The sequence shown here is derived from an EMBL/GenBank/DDBJ whole genome shotgun (WGS) entry which is preliminary data.</text>
</comment>
<keyword evidence="2" id="KW-1133">Transmembrane helix</keyword>
<organism evidence="3 4">
    <name type="scientific">Nocardioides donggukensis</name>
    <dbReference type="NCBI Taxonomy" id="2774019"/>
    <lineage>
        <taxon>Bacteria</taxon>
        <taxon>Bacillati</taxon>
        <taxon>Actinomycetota</taxon>
        <taxon>Actinomycetes</taxon>
        <taxon>Propionibacteriales</taxon>
        <taxon>Nocardioidaceae</taxon>
        <taxon>Nocardioides</taxon>
    </lineage>
</organism>
<gene>
    <name evidence="3" type="ORF">IE331_13730</name>
</gene>
<evidence type="ECO:0000256" key="2">
    <source>
        <dbReference type="SAM" id="Phobius"/>
    </source>
</evidence>
<evidence type="ECO:0000313" key="3">
    <source>
        <dbReference type="EMBL" id="MBD8870689.1"/>
    </source>
</evidence>
<proteinExistence type="predicted"/>
<sequence length="276" mass="29646">MDLSGIIFVALAIAWAVYLVPKALRHHDEVARNRSVDRFSATMRVLARREPVSGGDARLVLTPGRGPTPSEVTVKGPRPTADQLRARREATRRATGRRRNVLGTLMLANAVVAGLAAAGTIDWIWQSVPAGLVVVWLVLCRVMVRGEHAALDRLVAPDLLVSAVQDDHKGHTGHTDRAPEGYDVERNEQGFDEVAPAAETSTMPAVGALWDPLPVTLPTYVTKAPAARRTVRTIELGEPGAWTSGHTAESASIAREAEATARADRDEGEQQQAVGS</sequence>
<keyword evidence="4" id="KW-1185">Reference proteome</keyword>
<evidence type="ECO:0000256" key="1">
    <source>
        <dbReference type="SAM" id="MobiDB-lite"/>
    </source>
</evidence>